<gene>
    <name evidence="11" type="primary">tsaE</name>
    <name evidence="11" type="ORF">NG653_01870</name>
</gene>
<organism evidence="11 12">
    <name type="scientific">Robiginitalea marina</name>
    <dbReference type="NCBI Taxonomy" id="2954105"/>
    <lineage>
        <taxon>Bacteria</taxon>
        <taxon>Pseudomonadati</taxon>
        <taxon>Bacteroidota</taxon>
        <taxon>Flavobacteriia</taxon>
        <taxon>Flavobacteriales</taxon>
        <taxon>Flavobacteriaceae</taxon>
        <taxon>Robiginitalea</taxon>
    </lineage>
</organism>
<evidence type="ECO:0000313" key="12">
    <source>
        <dbReference type="Proteomes" id="UP001206312"/>
    </source>
</evidence>
<dbReference type="RefSeq" id="WP_252739957.1">
    <property type="nucleotide sequence ID" value="NZ_JAMXIB010000001.1"/>
</dbReference>
<comment type="caution">
    <text evidence="11">The sequence shown here is derived from an EMBL/GenBank/DDBJ whole genome shotgun (WGS) entry which is preliminary data.</text>
</comment>
<evidence type="ECO:0000256" key="2">
    <source>
        <dbReference type="ARBA" id="ARBA00007599"/>
    </source>
</evidence>
<dbReference type="SUPFAM" id="SSF52540">
    <property type="entry name" value="P-loop containing nucleoside triphosphate hydrolases"/>
    <property type="match status" value="1"/>
</dbReference>
<evidence type="ECO:0000256" key="7">
    <source>
        <dbReference type="ARBA" id="ARBA00022741"/>
    </source>
</evidence>
<comment type="subcellular location">
    <subcellularLocation>
        <location evidence="1">Cytoplasm</location>
    </subcellularLocation>
</comment>
<dbReference type="InterPro" id="IPR003442">
    <property type="entry name" value="T6A_TsaE"/>
</dbReference>
<dbReference type="Pfam" id="PF02367">
    <property type="entry name" value="TsaE"/>
    <property type="match status" value="1"/>
</dbReference>
<dbReference type="EMBL" id="JAMXIB010000001">
    <property type="protein sequence ID" value="MCO5723585.1"/>
    <property type="molecule type" value="Genomic_DNA"/>
</dbReference>
<keyword evidence="8" id="KW-0067">ATP-binding</keyword>
<evidence type="ECO:0000256" key="4">
    <source>
        <dbReference type="ARBA" id="ARBA00022490"/>
    </source>
</evidence>
<protein>
    <recommendedName>
        <fullName evidence="3">tRNA threonylcarbamoyladenosine biosynthesis protein TsaE</fullName>
    </recommendedName>
    <alternativeName>
        <fullName evidence="10">t(6)A37 threonylcarbamoyladenosine biosynthesis protein TsaE</fullName>
    </alternativeName>
</protein>
<dbReference type="Gene3D" id="3.40.50.300">
    <property type="entry name" value="P-loop containing nucleotide triphosphate hydrolases"/>
    <property type="match status" value="1"/>
</dbReference>
<evidence type="ECO:0000256" key="3">
    <source>
        <dbReference type="ARBA" id="ARBA00019010"/>
    </source>
</evidence>
<dbReference type="InterPro" id="IPR027417">
    <property type="entry name" value="P-loop_NTPase"/>
</dbReference>
<evidence type="ECO:0000256" key="1">
    <source>
        <dbReference type="ARBA" id="ARBA00004496"/>
    </source>
</evidence>
<comment type="similarity">
    <text evidence="2">Belongs to the TsaE family.</text>
</comment>
<dbReference type="PANTHER" id="PTHR33540">
    <property type="entry name" value="TRNA THREONYLCARBAMOYLADENOSINE BIOSYNTHESIS PROTEIN TSAE"/>
    <property type="match status" value="1"/>
</dbReference>
<evidence type="ECO:0000256" key="8">
    <source>
        <dbReference type="ARBA" id="ARBA00022840"/>
    </source>
</evidence>
<keyword evidence="4" id="KW-0963">Cytoplasm</keyword>
<evidence type="ECO:0000256" key="6">
    <source>
        <dbReference type="ARBA" id="ARBA00022723"/>
    </source>
</evidence>
<evidence type="ECO:0000256" key="10">
    <source>
        <dbReference type="ARBA" id="ARBA00032441"/>
    </source>
</evidence>
<proteinExistence type="inferred from homology"/>
<evidence type="ECO:0000256" key="9">
    <source>
        <dbReference type="ARBA" id="ARBA00022842"/>
    </source>
</evidence>
<dbReference type="Proteomes" id="UP001206312">
    <property type="component" value="Unassembled WGS sequence"/>
</dbReference>
<sequence>MSNIIYNLSKIFEASDYILAHSLSRLLCLHGPMGAGKTTLVKALLKKLGAAETGNSPSFGLVNEYRGPDGGLLAYHLDCYRLEGEEEALDFGIEEYLGADCWVFVEWPERIASLLPGQRTEIFLEPLSTESRKLRLVNLGM</sequence>
<keyword evidence="7" id="KW-0547">Nucleotide-binding</keyword>
<keyword evidence="9" id="KW-0460">Magnesium</keyword>
<keyword evidence="12" id="KW-1185">Reference proteome</keyword>
<dbReference type="PANTHER" id="PTHR33540:SF2">
    <property type="entry name" value="TRNA THREONYLCARBAMOYLADENOSINE BIOSYNTHESIS PROTEIN TSAE"/>
    <property type="match status" value="1"/>
</dbReference>
<accession>A0ABT1AVD1</accession>
<keyword evidence="6" id="KW-0479">Metal-binding</keyword>
<dbReference type="NCBIfam" id="TIGR00150">
    <property type="entry name" value="T6A_YjeE"/>
    <property type="match status" value="1"/>
</dbReference>
<evidence type="ECO:0000256" key="5">
    <source>
        <dbReference type="ARBA" id="ARBA00022694"/>
    </source>
</evidence>
<keyword evidence="5" id="KW-0819">tRNA processing</keyword>
<evidence type="ECO:0000313" key="11">
    <source>
        <dbReference type="EMBL" id="MCO5723585.1"/>
    </source>
</evidence>
<reference evidence="11 12" key="1">
    <citation type="submission" date="2022-06" db="EMBL/GenBank/DDBJ databases">
        <authorList>
            <person name="Xuan X."/>
        </authorList>
    </citation>
    <scope>NUCLEOTIDE SEQUENCE [LARGE SCALE GENOMIC DNA]</scope>
    <source>
        <strain evidence="11 12">2V75</strain>
    </source>
</reference>
<name>A0ABT1AVD1_9FLAO</name>